<evidence type="ECO:0000256" key="2">
    <source>
        <dbReference type="ARBA" id="ARBA00012415"/>
    </source>
</evidence>
<dbReference type="EMBL" id="CP120576">
    <property type="protein sequence ID" value="WEY86148.1"/>
    <property type="molecule type" value="Genomic_DNA"/>
</dbReference>
<organism evidence="7 10">
    <name type="scientific">Bacillus subtilis</name>
    <dbReference type="NCBI Taxonomy" id="1423"/>
    <lineage>
        <taxon>Bacteria</taxon>
        <taxon>Bacillati</taxon>
        <taxon>Bacillota</taxon>
        <taxon>Bacilli</taxon>
        <taxon>Bacillales</taxon>
        <taxon>Bacillaceae</taxon>
        <taxon>Bacillus</taxon>
    </lineage>
</organism>
<dbReference type="AlphaFoldDB" id="A0A063XDL5"/>
<comment type="similarity">
    <text evidence="1">Belongs to the UDPGP type 2 family.</text>
</comment>
<sequence length="272" mass="30183">MIKKAIIPAGGFGTRNLPVTKVIPKEMFPVGSKPVIHYLVEELKESGIEDILMVVSSHKNLIVDYFDSSLALEAFLASKNKLHLLREHPIPDIRIHYVRQPYAKGLGDAISFGKQFAGGEPFAVVLPDDLIFSANQPALGQLIEAYTKYQSSVIGLKETKTEDLHHYGVIKGEPVEKGLYRIQDIVEKPKQNPPSHFAAAGRYIFTPDIFNELEALEADSGGEVQVTDAIKASLGACTVYGKLLEGERYDIGLQKDYLKLIYDMLKTEKNPQ</sequence>
<dbReference type="GO" id="GO:0006011">
    <property type="term" value="P:UDP-alpha-D-glucose metabolic process"/>
    <property type="evidence" value="ECO:0007669"/>
    <property type="project" value="InterPro"/>
</dbReference>
<dbReference type="EMBL" id="JXBC01000001">
    <property type="protein sequence ID" value="KIU13517.1"/>
    <property type="molecule type" value="Genomic_DNA"/>
</dbReference>
<dbReference type="PANTHER" id="PTHR43197">
    <property type="entry name" value="UTP--GLUCOSE-1-PHOSPHATE URIDYLYLTRANSFERASE"/>
    <property type="match status" value="1"/>
</dbReference>
<dbReference type="PATRIC" id="fig|1423.167.peg.3181"/>
<dbReference type="GO" id="GO:0003983">
    <property type="term" value="F:UTP:glucose-1-phosphate uridylyltransferase activity"/>
    <property type="evidence" value="ECO:0007669"/>
    <property type="project" value="UniProtKB-EC"/>
</dbReference>
<reference evidence="9" key="3">
    <citation type="submission" date="2023-03" db="EMBL/GenBank/DDBJ databases">
        <title>Complete genome sequences of 52 Bacillus and Priestia strains isolated from West-African fermentations and 26 reference strains from the DSMZ collection.</title>
        <authorList>
            <person name="Wiedenbein E.S."/>
            <person name="Canoy T.S."/>
            <person name="Hui Y."/>
            <person name="Parkouda C."/>
            <person name="Dawende C."/>
            <person name="Ametefe E."/>
            <person name="Jespersen L."/>
            <person name="Nielsen D.S."/>
        </authorList>
    </citation>
    <scope>NUCLEOTIDE SEQUENCE</scope>
    <source>
        <strain evidence="9">PRO56</strain>
    </source>
</reference>
<dbReference type="EC" id="2.7.7.9" evidence="2"/>
<evidence type="ECO:0000256" key="5">
    <source>
        <dbReference type="ARBA" id="ARBA00048128"/>
    </source>
</evidence>
<evidence type="ECO:0000259" key="6">
    <source>
        <dbReference type="Pfam" id="PF00483"/>
    </source>
</evidence>
<dbReference type="CDD" id="cd02541">
    <property type="entry name" value="UGPase_prokaryotic"/>
    <property type="match status" value="1"/>
</dbReference>
<dbReference type="Proteomes" id="UP001214898">
    <property type="component" value="Chromosome"/>
</dbReference>
<evidence type="ECO:0000256" key="4">
    <source>
        <dbReference type="ARBA" id="ARBA00022695"/>
    </source>
</evidence>
<dbReference type="InterPro" id="IPR005771">
    <property type="entry name" value="GalU_uridylyltTrfase_bac/arc"/>
</dbReference>
<accession>A0A063XDL5</accession>
<proteinExistence type="inferred from homology"/>
<evidence type="ECO:0000313" key="8">
    <source>
        <dbReference type="EMBL" id="MBO3796569.1"/>
    </source>
</evidence>
<dbReference type="Proteomes" id="UP000032247">
    <property type="component" value="Unassembled WGS sequence"/>
</dbReference>
<dbReference type="SMR" id="A0A063XDL5"/>
<evidence type="ECO:0000313" key="7">
    <source>
        <dbReference type="EMBL" id="KIU13517.1"/>
    </source>
</evidence>
<name>A0A063XDL5_BACIU</name>
<dbReference type="InterPro" id="IPR005835">
    <property type="entry name" value="NTP_transferase_dom"/>
</dbReference>
<dbReference type="InterPro" id="IPR029044">
    <property type="entry name" value="Nucleotide-diphossugar_trans"/>
</dbReference>
<evidence type="ECO:0000256" key="3">
    <source>
        <dbReference type="ARBA" id="ARBA00022679"/>
    </source>
</evidence>
<reference evidence="8" key="2">
    <citation type="submission" date="2021-03" db="EMBL/GenBank/DDBJ databases">
        <title>Isolation of Bacillus subtilis from fermented food sample.</title>
        <authorList>
            <person name="Lakshmanan V."/>
            <person name="Athira K."/>
            <person name="Rajagopal K."/>
        </authorList>
    </citation>
    <scope>NUCLEOTIDE SEQUENCE</scope>
    <source>
        <strain evidence="8">S1</strain>
    </source>
</reference>
<feature type="domain" description="Nucleotidyl transferase" evidence="6">
    <location>
        <begin position="4"/>
        <end position="265"/>
    </location>
</feature>
<dbReference type="EMBL" id="JAGFPW010000028">
    <property type="protein sequence ID" value="MBO3796569.1"/>
    <property type="molecule type" value="Genomic_DNA"/>
</dbReference>
<dbReference type="Gene3D" id="3.90.550.10">
    <property type="entry name" value="Spore Coat Polysaccharide Biosynthesis Protein SpsA, Chain A"/>
    <property type="match status" value="1"/>
</dbReference>
<gene>
    <name evidence="9" type="primary">ytdA</name>
    <name evidence="8" type="ORF">J5227_20220</name>
    <name evidence="9" type="ORF">P5633_08685</name>
    <name evidence="7" type="ORF">SC09_Contig17orf00793</name>
</gene>
<keyword evidence="3 7" id="KW-0808">Transferase</keyword>
<reference evidence="7 10" key="1">
    <citation type="submission" date="2014-12" db="EMBL/GenBank/DDBJ databases">
        <title>Comparative genome analysis of Bacillus coagulans HM-08, Clostridium butyricum HM-68, Bacillus subtilis HM-66 and Bacillus licheniformis BL-09.</title>
        <authorList>
            <person name="Zhang H."/>
        </authorList>
    </citation>
    <scope>NUCLEOTIDE SEQUENCE [LARGE SCALE GENOMIC DNA]</scope>
    <source>
        <strain evidence="7 10">HM-66</strain>
    </source>
</reference>
<dbReference type="Proteomes" id="UP000665181">
    <property type="component" value="Unassembled WGS sequence"/>
</dbReference>
<dbReference type="SUPFAM" id="SSF53448">
    <property type="entry name" value="Nucleotide-diphospho-sugar transferases"/>
    <property type="match status" value="1"/>
</dbReference>
<dbReference type="PANTHER" id="PTHR43197:SF1">
    <property type="entry name" value="UTP--GLUCOSE-1-PHOSPHATE URIDYLYLTRANSFERASE"/>
    <property type="match status" value="1"/>
</dbReference>
<dbReference type="Pfam" id="PF00483">
    <property type="entry name" value="NTP_transferase"/>
    <property type="match status" value="1"/>
</dbReference>
<keyword evidence="4 7" id="KW-0548">Nucleotidyltransferase</keyword>
<evidence type="ECO:0000256" key="1">
    <source>
        <dbReference type="ARBA" id="ARBA00006890"/>
    </source>
</evidence>
<protein>
    <recommendedName>
        <fullName evidence="2">UTP--glucose-1-phosphate uridylyltransferase</fullName>
        <ecNumber evidence="2">2.7.7.9</ecNumber>
    </recommendedName>
</protein>
<evidence type="ECO:0000313" key="10">
    <source>
        <dbReference type="Proteomes" id="UP000032247"/>
    </source>
</evidence>
<evidence type="ECO:0000313" key="9">
    <source>
        <dbReference type="EMBL" id="WEY86148.1"/>
    </source>
</evidence>
<comment type="catalytic activity">
    <reaction evidence="5">
        <text>alpha-D-glucose 1-phosphate + UTP + H(+) = UDP-alpha-D-glucose + diphosphate</text>
        <dbReference type="Rhea" id="RHEA:19889"/>
        <dbReference type="ChEBI" id="CHEBI:15378"/>
        <dbReference type="ChEBI" id="CHEBI:33019"/>
        <dbReference type="ChEBI" id="CHEBI:46398"/>
        <dbReference type="ChEBI" id="CHEBI:58601"/>
        <dbReference type="ChEBI" id="CHEBI:58885"/>
        <dbReference type="EC" id="2.7.7.9"/>
    </reaction>
</comment>
<dbReference type="RefSeq" id="WP_003229044.1">
    <property type="nucleotide sequence ID" value="NZ_AP024621.1"/>
</dbReference>